<dbReference type="Gramene" id="EFJ21166">
    <property type="protein sequence ID" value="EFJ21166"/>
    <property type="gene ID" value="SELMODRAFT_107847"/>
</dbReference>
<keyword evidence="8" id="KW-0234">DNA repair</keyword>
<evidence type="ECO:0000256" key="2">
    <source>
        <dbReference type="ARBA" id="ARBA00007845"/>
    </source>
</evidence>
<feature type="non-terminal residue" evidence="11">
    <location>
        <position position="1"/>
    </location>
</feature>
<feature type="domain" description="Morc S5" evidence="10">
    <location>
        <begin position="296"/>
        <end position="387"/>
    </location>
</feature>
<comment type="similarity">
    <text evidence="2">Belongs to the MORC ATPase protein family.</text>
</comment>
<keyword evidence="4" id="KW-0378">Hydrolase</keyword>
<dbReference type="PANTHER" id="PTHR23336">
    <property type="entry name" value="ZINC FINGER CW-TYPE COILED-COIL DOMAIN PROTEIN 3"/>
    <property type="match status" value="1"/>
</dbReference>
<dbReference type="GO" id="GO:0031047">
    <property type="term" value="P:regulatory ncRNA-mediated gene silencing"/>
    <property type="evidence" value="ECO:0007669"/>
    <property type="project" value="UniProtKB-KW"/>
</dbReference>
<gene>
    <name evidence="11" type="ORF">SELMODRAFT_107847</name>
</gene>
<dbReference type="InterPro" id="IPR041006">
    <property type="entry name" value="Morc_S5"/>
</dbReference>
<protein>
    <recommendedName>
        <fullName evidence="10">Morc S5 domain-containing protein</fullName>
    </recommendedName>
</protein>
<evidence type="ECO:0000256" key="5">
    <source>
        <dbReference type="ARBA" id="ARBA00022763"/>
    </source>
</evidence>
<dbReference type="OMA" id="DYYKHRR"/>
<keyword evidence="9" id="KW-0539">Nucleus</keyword>
<dbReference type="PANTHER" id="PTHR23336:SF80">
    <property type="entry name" value="PROTEIN MICRORCHIDIA 7-LIKE"/>
    <property type="match status" value="1"/>
</dbReference>
<proteinExistence type="inferred from homology"/>
<dbReference type="GO" id="GO:0031349">
    <property type="term" value="P:positive regulation of defense response"/>
    <property type="evidence" value="ECO:0007669"/>
    <property type="project" value="UniProtKB-ARBA"/>
</dbReference>
<comment type="subcellular location">
    <subcellularLocation>
        <location evidence="1">Nucleus</location>
    </subcellularLocation>
</comment>
<dbReference type="SUPFAM" id="SSF55874">
    <property type="entry name" value="ATPase domain of HSP90 chaperone/DNA topoisomerase II/histidine kinase"/>
    <property type="match status" value="1"/>
</dbReference>
<dbReference type="Pfam" id="PF13589">
    <property type="entry name" value="HATPase_c_3"/>
    <property type="match status" value="1"/>
</dbReference>
<evidence type="ECO:0000256" key="8">
    <source>
        <dbReference type="ARBA" id="ARBA00023204"/>
    </source>
</evidence>
<name>D8S2W7_SELML</name>
<dbReference type="GO" id="GO:0006281">
    <property type="term" value="P:DNA repair"/>
    <property type="evidence" value="ECO:0007669"/>
    <property type="project" value="UniProtKB-KW"/>
</dbReference>
<evidence type="ECO:0000259" key="10">
    <source>
        <dbReference type="Pfam" id="PF17942"/>
    </source>
</evidence>
<keyword evidence="5" id="KW-0227">DNA damage</keyword>
<reference evidence="11 12" key="1">
    <citation type="journal article" date="2011" name="Science">
        <title>The Selaginella genome identifies genetic changes associated with the evolution of vascular plants.</title>
        <authorList>
            <person name="Banks J.A."/>
            <person name="Nishiyama T."/>
            <person name="Hasebe M."/>
            <person name="Bowman J.L."/>
            <person name="Gribskov M."/>
            <person name="dePamphilis C."/>
            <person name="Albert V.A."/>
            <person name="Aono N."/>
            <person name="Aoyama T."/>
            <person name="Ambrose B.A."/>
            <person name="Ashton N.W."/>
            <person name="Axtell M.J."/>
            <person name="Barker E."/>
            <person name="Barker M.S."/>
            <person name="Bennetzen J.L."/>
            <person name="Bonawitz N.D."/>
            <person name="Chapple C."/>
            <person name="Cheng C."/>
            <person name="Correa L.G."/>
            <person name="Dacre M."/>
            <person name="DeBarry J."/>
            <person name="Dreyer I."/>
            <person name="Elias M."/>
            <person name="Engstrom E.M."/>
            <person name="Estelle M."/>
            <person name="Feng L."/>
            <person name="Finet C."/>
            <person name="Floyd S.K."/>
            <person name="Frommer W.B."/>
            <person name="Fujita T."/>
            <person name="Gramzow L."/>
            <person name="Gutensohn M."/>
            <person name="Harholt J."/>
            <person name="Hattori M."/>
            <person name="Heyl A."/>
            <person name="Hirai T."/>
            <person name="Hiwatashi Y."/>
            <person name="Ishikawa M."/>
            <person name="Iwata M."/>
            <person name="Karol K.G."/>
            <person name="Koehler B."/>
            <person name="Kolukisaoglu U."/>
            <person name="Kubo M."/>
            <person name="Kurata T."/>
            <person name="Lalonde S."/>
            <person name="Li K."/>
            <person name="Li Y."/>
            <person name="Litt A."/>
            <person name="Lyons E."/>
            <person name="Manning G."/>
            <person name="Maruyama T."/>
            <person name="Michael T.P."/>
            <person name="Mikami K."/>
            <person name="Miyazaki S."/>
            <person name="Morinaga S."/>
            <person name="Murata T."/>
            <person name="Mueller-Roeber B."/>
            <person name="Nelson D.R."/>
            <person name="Obara M."/>
            <person name="Oguri Y."/>
            <person name="Olmstead R.G."/>
            <person name="Onodera N."/>
            <person name="Petersen B.L."/>
            <person name="Pils B."/>
            <person name="Prigge M."/>
            <person name="Rensing S.A."/>
            <person name="Riano-Pachon D.M."/>
            <person name="Roberts A.W."/>
            <person name="Sato Y."/>
            <person name="Scheller H.V."/>
            <person name="Schulz B."/>
            <person name="Schulz C."/>
            <person name="Shakirov E.V."/>
            <person name="Shibagaki N."/>
            <person name="Shinohara N."/>
            <person name="Shippen D.E."/>
            <person name="Soerensen I."/>
            <person name="Sotooka R."/>
            <person name="Sugimoto N."/>
            <person name="Sugita M."/>
            <person name="Sumikawa N."/>
            <person name="Tanurdzic M."/>
            <person name="Theissen G."/>
            <person name="Ulvskov P."/>
            <person name="Wakazuki S."/>
            <person name="Weng J.K."/>
            <person name="Willats W.W."/>
            <person name="Wipf D."/>
            <person name="Wolf P.G."/>
            <person name="Yang L."/>
            <person name="Zimmer A.D."/>
            <person name="Zhu Q."/>
            <person name="Mitros T."/>
            <person name="Hellsten U."/>
            <person name="Loque D."/>
            <person name="Otillar R."/>
            <person name="Salamov A."/>
            <person name="Schmutz J."/>
            <person name="Shapiro H."/>
            <person name="Lindquist E."/>
            <person name="Lucas S."/>
            <person name="Rokhsar D."/>
            <person name="Grigoriev I.V."/>
        </authorList>
    </citation>
    <scope>NUCLEOTIDE SEQUENCE [LARGE SCALE GENOMIC DNA]</scope>
</reference>
<evidence type="ECO:0000256" key="3">
    <source>
        <dbReference type="ARBA" id="ARBA00022722"/>
    </source>
</evidence>
<dbReference type="InterPro" id="IPR045261">
    <property type="entry name" value="MORC_ATPase"/>
</dbReference>
<organism evidence="12">
    <name type="scientific">Selaginella moellendorffii</name>
    <name type="common">Spikemoss</name>
    <dbReference type="NCBI Taxonomy" id="88036"/>
    <lineage>
        <taxon>Eukaryota</taxon>
        <taxon>Viridiplantae</taxon>
        <taxon>Streptophyta</taxon>
        <taxon>Embryophyta</taxon>
        <taxon>Tracheophyta</taxon>
        <taxon>Lycopodiopsida</taxon>
        <taxon>Selaginellales</taxon>
        <taxon>Selaginellaceae</taxon>
        <taxon>Selaginella</taxon>
    </lineage>
</organism>
<sequence>DKTVVCTQQPRQCSQFWKAGNYDGSNSLRGFVAGMDHVRMHPKFLHSNARSHKWAFGAIAELLDNALDQTTNGATFANIDVLKNPVNGTPMLLFEDNGDGMTLDHLRQCMSFGYSVNDTAMPSFFLHFLILFILPNGNGFKTSTTRLGADVIVFSKSNTAVGDRFIQSVGLLSYSFLRDTVQQDIIVPMLNYEGYGLELKEIHKCTHQDWKIHMDVITKWSPYQNEGSIHSQFKKINDQGTRIIIYNLWENDEQQIELDFKSDPHDIQIRNGQHDIQCEMANKYSNIKHFFLYKSSLRVYISMLYLHLPENFKIILRNQEVEHSDIRSDAMHIEQFNFKFQNDLKVMSAKVNFWYTQQIDIQGFNVYHKNRLIKPFWKIWNSSRKQG</sequence>
<dbReference type="HOGENOM" id="CLU_011516_7_2_1"/>
<accession>D8S2W7</accession>
<dbReference type="GO" id="GO:0016887">
    <property type="term" value="F:ATP hydrolysis activity"/>
    <property type="evidence" value="ECO:0007669"/>
    <property type="project" value="InterPro"/>
</dbReference>
<evidence type="ECO:0000256" key="1">
    <source>
        <dbReference type="ARBA" id="ARBA00004123"/>
    </source>
</evidence>
<keyword evidence="12" id="KW-1185">Reference proteome</keyword>
<keyword evidence="3" id="KW-0540">Nuclease</keyword>
<evidence type="ECO:0000256" key="9">
    <source>
        <dbReference type="ARBA" id="ARBA00023242"/>
    </source>
</evidence>
<dbReference type="Pfam" id="PF17942">
    <property type="entry name" value="Morc6_S5"/>
    <property type="match status" value="1"/>
</dbReference>
<dbReference type="InterPro" id="IPR036890">
    <property type="entry name" value="HATPase_C_sf"/>
</dbReference>
<evidence type="ECO:0000313" key="12">
    <source>
        <dbReference type="Proteomes" id="UP000001514"/>
    </source>
</evidence>
<evidence type="ECO:0000256" key="6">
    <source>
        <dbReference type="ARBA" id="ARBA00023054"/>
    </source>
</evidence>
<dbReference type="Gene3D" id="3.30.565.10">
    <property type="entry name" value="Histidine kinase-like ATPase, C-terminal domain"/>
    <property type="match status" value="1"/>
</dbReference>
<dbReference type="EMBL" id="GL377600">
    <property type="protein sequence ID" value="EFJ21166.1"/>
    <property type="molecule type" value="Genomic_DNA"/>
</dbReference>
<dbReference type="Proteomes" id="UP000001514">
    <property type="component" value="Unassembled WGS sequence"/>
</dbReference>
<keyword evidence="6" id="KW-0175">Coiled coil</keyword>
<keyword evidence="4" id="KW-0255">Endonuclease</keyword>
<dbReference type="InParanoid" id="D8S2W7"/>
<evidence type="ECO:0000256" key="4">
    <source>
        <dbReference type="ARBA" id="ARBA00022759"/>
    </source>
</evidence>
<dbReference type="eggNOG" id="KOG1845">
    <property type="taxonomic scope" value="Eukaryota"/>
</dbReference>
<evidence type="ECO:0000313" key="11">
    <source>
        <dbReference type="EMBL" id="EFJ21166.1"/>
    </source>
</evidence>
<evidence type="ECO:0000256" key="7">
    <source>
        <dbReference type="ARBA" id="ARBA00023158"/>
    </source>
</evidence>
<dbReference type="AlphaFoldDB" id="D8S2W7"/>
<dbReference type="GO" id="GO:0004519">
    <property type="term" value="F:endonuclease activity"/>
    <property type="evidence" value="ECO:0007669"/>
    <property type="project" value="UniProtKB-KW"/>
</dbReference>
<dbReference type="KEGG" id="smo:SELMODRAFT_107847"/>
<dbReference type="GO" id="GO:0005634">
    <property type="term" value="C:nucleus"/>
    <property type="evidence" value="ECO:0000318"/>
    <property type="project" value="GO_Central"/>
</dbReference>
<keyword evidence="7" id="KW-0943">RNA-mediated gene silencing</keyword>